<feature type="domain" description="SpaA-like prealbumin fold" evidence="3">
    <location>
        <begin position="664"/>
        <end position="774"/>
    </location>
</feature>
<dbReference type="EMBL" id="QAON01000004">
    <property type="protein sequence ID" value="PTQ89995.1"/>
    <property type="molecule type" value="Genomic_DNA"/>
</dbReference>
<dbReference type="RefSeq" id="WP_107865002.1">
    <property type="nucleotide sequence ID" value="NZ_QAON01000004.1"/>
</dbReference>
<evidence type="ECO:0000259" key="3">
    <source>
        <dbReference type="Pfam" id="PF24514"/>
    </source>
</evidence>
<feature type="domain" description="SpaA-like prealbumin fold" evidence="2">
    <location>
        <begin position="3685"/>
        <end position="3770"/>
    </location>
</feature>
<dbReference type="SUPFAM" id="SSF141072">
    <property type="entry name" value="CalX-like"/>
    <property type="match status" value="1"/>
</dbReference>
<keyword evidence="1" id="KW-1133">Transmembrane helix</keyword>
<feature type="transmembrane region" description="Helical" evidence="1">
    <location>
        <begin position="36"/>
        <end position="55"/>
    </location>
</feature>
<feature type="domain" description="SpaA-like prealbumin fold" evidence="2">
    <location>
        <begin position="793"/>
        <end position="883"/>
    </location>
</feature>
<proteinExistence type="predicted"/>
<dbReference type="OrthoDB" id="6662013at2"/>
<feature type="domain" description="SpaA-like prealbumin fold" evidence="2">
    <location>
        <begin position="1592"/>
        <end position="1692"/>
    </location>
</feature>
<name>A0A2T5J0T2_9GAMM</name>
<feature type="domain" description="SpaA-like prealbumin fold" evidence="3">
    <location>
        <begin position="548"/>
        <end position="660"/>
    </location>
</feature>
<keyword evidence="1" id="KW-0812">Transmembrane</keyword>
<feature type="domain" description="SpaA-like prealbumin fold" evidence="2">
    <location>
        <begin position="1831"/>
        <end position="1917"/>
    </location>
</feature>
<feature type="domain" description="SpaA-like prealbumin fold" evidence="2">
    <location>
        <begin position="2701"/>
        <end position="2786"/>
    </location>
</feature>
<dbReference type="Proteomes" id="UP000244223">
    <property type="component" value="Unassembled WGS sequence"/>
</dbReference>
<feature type="domain" description="SpaA-like prealbumin fold" evidence="3">
    <location>
        <begin position="2139"/>
        <end position="2246"/>
    </location>
</feature>
<reference evidence="4 5" key="1">
    <citation type="submission" date="2018-04" db="EMBL/GenBank/DDBJ databases">
        <title>Genomic Encyclopedia of Archaeal and Bacterial Type Strains, Phase II (KMG-II): from individual species to whole genera.</title>
        <authorList>
            <person name="Goeker M."/>
        </authorList>
    </citation>
    <scope>NUCLEOTIDE SEQUENCE [LARGE SCALE GENOMIC DNA]</scope>
    <source>
        <strain evidence="4 5">DSM 5822</strain>
    </source>
</reference>
<feature type="domain" description="SpaA-like prealbumin fold" evidence="2">
    <location>
        <begin position="3791"/>
        <end position="3876"/>
    </location>
</feature>
<dbReference type="InterPro" id="IPR048834">
    <property type="entry name" value="SpaA_pre-album"/>
</dbReference>
<feature type="domain" description="SpaA-like prealbumin fold" evidence="2">
    <location>
        <begin position="3989"/>
        <end position="4115"/>
    </location>
</feature>
<evidence type="ECO:0008006" key="6">
    <source>
        <dbReference type="Google" id="ProtNLM"/>
    </source>
</evidence>
<keyword evidence="1" id="KW-0472">Membrane</keyword>
<protein>
    <recommendedName>
        <fullName evidence="6">Repeat protein (TIGR01451 family)</fullName>
    </recommendedName>
</protein>
<feature type="transmembrane region" description="Helical" evidence="1">
    <location>
        <begin position="6"/>
        <end position="24"/>
    </location>
</feature>
<feature type="domain" description="SpaA-like prealbumin fold" evidence="2">
    <location>
        <begin position="3019"/>
        <end position="3104"/>
    </location>
</feature>
<dbReference type="InterPro" id="IPR038081">
    <property type="entry name" value="CalX-like_sf"/>
</dbReference>
<dbReference type="InterPro" id="IPR055371">
    <property type="entry name" value="SpaA_PFL_dom_4"/>
</dbReference>
<feature type="domain" description="SpaA-like prealbumin fold" evidence="2">
    <location>
        <begin position="3356"/>
        <end position="3453"/>
    </location>
</feature>
<feature type="domain" description="SpaA-like prealbumin fold" evidence="2">
    <location>
        <begin position="1942"/>
        <end position="2024"/>
    </location>
</feature>
<organism evidence="4 5">
    <name type="scientific">Agitococcus lubricus</name>
    <dbReference type="NCBI Taxonomy" id="1077255"/>
    <lineage>
        <taxon>Bacteria</taxon>
        <taxon>Pseudomonadati</taxon>
        <taxon>Pseudomonadota</taxon>
        <taxon>Gammaproteobacteria</taxon>
        <taxon>Moraxellales</taxon>
        <taxon>Moraxellaceae</taxon>
        <taxon>Agitococcus</taxon>
    </lineage>
</organism>
<feature type="domain" description="SpaA-like prealbumin fold" evidence="2">
    <location>
        <begin position="3126"/>
        <end position="3224"/>
    </location>
</feature>
<feature type="domain" description="SpaA-like prealbumin fold" evidence="2">
    <location>
        <begin position="3579"/>
        <end position="3664"/>
    </location>
</feature>
<feature type="domain" description="SpaA-like prealbumin fold" evidence="2">
    <location>
        <begin position="2807"/>
        <end position="2892"/>
    </location>
</feature>
<evidence type="ECO:0000313" key="5">
    <source>
        <dbReference type="Proteomes" id="UP000244223"/>
    </source>
</evidence>
<keyword evidence="5" id="KW-1185">Reference proteome</keyword>
<feature type="domain" description="SpaA-like prealbumin fold" evidence="2">
    <location>
        <begin position="2911"/>
        <end position="2998"/>
    </location>
</feature>
<accession>A0A2T5J0T2</accession>
<evidence type="ECO:0000259" key="2">
    <source>
        <dbReference type="Pfam" id="PF20674"/>
    </source>
</evidence>
<feature type="domain" description="SpaA-like prealbumin fold" evidence="3">
    <location>
        <begin position="1126"/>
        <end position="1236"/>
    </location>
</feature>
<feature type="domain" description="SpaA-like prealbumin fold" evidence="3">
    <location>
        <begin position="2030"/>
        <end position="2135"/>
    </location>
</feature>
<dbReference type="Pfam" id="PF20674">
    <property type="entry name" value="SpaA_3"/>
    <property type="match status" value="22"/>
</dbReference>
<feature type="domain" description="SpaA-like prealbumin fold" evidence="2">
    <location>
        <begin position="4122"/>
        <end position="4244"/>
    </location>
</feature>
<evidence type="ECO:0000313" key="4">
    <source>
        <dbReference type="EMBL" id="PTQ89995.1"/>
    </source>
</evidence>
<sequence length="4622" mass="466297">MLHYDKAMLFYFLLASMLCGLWWHKSTLKHWLNLRLVSLFILAFGSFLPVTVHAYQRSYLNLGFESPVIDTTAPCRVYISNTRVPGWLTTHPFGAEQSTAECTSPISVTGSGQLIEIWKGPRAIGGGGGTTDRMPARQGSQFVELNAEAVSELQQNICLVSGEPVTWTFSHNGRNAANDTLVFRAGSQPIANVSTSTTGDGAVTNCYAGSCSVTSNVLTQDGITRWADYTGTFTYTGPSGQTVIGFQSTSGSATNGNFLDGVQITVKPIVEFTSANYITPENNGSPSPVQVVVAGIVPTGGLVLTFNVTGGTAILGGDYTINGGSANTFSATVPAGDYGQGTPLVINVPVSIIDDTVNEVDETFTVSLSPTSTFHLMSTSVCGASGNGVATYTIVDDDAATDMDLRVIKSQRQGTTGAFQTTPLTIVSGNTIQYRFVISNRGVNTVSATSLATFTDAIPANITGLGTPTFTGGSGATTCLGTRTGNTINGTFSGPTNATCTVTIQGTATTSGTITNTATVTTPAGNTDIFPSDNSSSVVTTIAYATLVLNKVSLGDVGTFSYTLANTAQTSGSVTTTIPSSSTQVDGDTGDAGTQAFSILNNTSAVTISEASVAGWTLEGATCTNSSGATVGSFANPTYTIPTGSLTAGNTYTCTFLNRKNPMVTVEKISYGGTAGFTFSDTNLTGSIGTLTTSTSGVGVSSAPLTVTATNTDVTITETLVGGYTLTTASCIDENAATTGNIGTFGSLATNVLTIPASYFLTGAEIKCTFNNRRSTTLTLRKTWAAGSQAGHTATVNSSGFINSVTSGTSTATAAGNTTTGTATTVYVGESGTISEIFGGGAVAADYAASLACTGTNGSLSGNTLTITQSTGTAITCTYTNTKLPKITLTKISNGGVGAFTFTGDNGFTSQTITTVTAGTGVAGATQTLAAVSTATTITETIPAGYEVTAINCTGLGSGGTATPNLATGSVVLNAAATAAGTNIACTFTNRKKPLIRVNKTVSSLFDANDRFTTEIRTVSATGTVVSTTGSSLTTGGGVLTTGGAATYNATGKYEGAVGTQYFITESITAGTSVLGRYTTSISCTNALSGSATVLPSGTTAPFTITPQAGDDISCTLTNTVRQPTVTISKVSTGAVGTFNFTNTNLSSASSALTTTVVSTPVNTAALTVTNRNNNVTVQETVPANWTLSSVTCVDNNSAVTSNPASFGTLVGSQITILPANLQVGADIVCTFTNRKSAQLTLNKAWVNAKVNDAVNITSTGGTNNPSLSATANTLNETDSASAITVFAGETLTFSESFTTGTAADYNTTLACTGATDTNPNDGLVINAADTAISCTYTNSRKSATLRLLKAWGANSINGNVANIGATTGFINNTTAFNSTASTSSNSNTVTVYAGESGTLPAETMSTGSLANYNTTLSCDNGVTPSGTNGQTTNTISIPNTVSGLITCTYTNTRKSSTFRLAKAWGANSITGNVANIAATTGLTNNTAAFTSTASTNTNGAFVTVFAGETVTIPAETMSTGTLANYNTTLACTADGGATANTLSGTNGQAANTLVIGAGDATKAITCTYTNTRKAVTLQLAKAWGANSITGNVVNIGATTGLANNTTAFTSTASTNATSGSVTAFVGETITFPAETMSTGTLANYNTTLACTADGGATANTLSGTNGQTSNTLVIGAADAGKTLLCTYTNTRKTATFRLAKTWSANSITGNVASLGATTGLINNTTAFTSTASTNTNGTAVTVYAGETATLPAETMTTGTLANYNTTLSCDNGVTPSGTNGQTSNTVTVPNTVSGLITCTYTNTRKTATLRLAKAWGVNSIAGNVANIGATTGFVNNTTAFNSTASTANNSNTVTVFAGETGTLPAETMSTGTLANYNTTLSCDNGVTPSGTNGQTTNTLTIPNTVSSLITCTYTNNRISQGVTLTKNWVNPFAGSAVNLTITGATGATAGSSTAGGTTTPATATGLAGSTITFAETFTANSASNYNTTLTCTKNSNGSTVTVTSNSITMPSDSAVTCTFTNTALALPTVTLTKVSNGDVGTFSFSGDNGFGSENITTLSSGVGVTGTTHTLSAGGTQTIITETIPSGYALTGISCTGLGSGGTATNNLTAGTVTLNAAATAMGSNIACTFTNAKLPTITLTKVSIDDTGAFSFSGNNGFGTETINTTSFGVGATGSTRTLTSSAFSTSTVITETIPSGYSLTNISCSGLGSGGTATNNLSAGTVTLNTAATAAGANINCTFTNTANSTPPTSFPAQIACNAAEITQQFSFGGANTWPGGTSSKSFVVGTAPNNVTVTFTNTQSATPISGDPSLQTLGAVPSSLQVSSAGGLAANALIATLSLTPSRSINKLSYSMYDHDYQNDGSNNFRDRTIVSANNGATIFPTSLTAQVSGNQTINAATGTTTATNSSSCGTNSANCNVYVAYNTTGINSANTEFRAAHTGTSTQEYIGFNQFAWCLPRHPTVTIAKRSLSGTGTFNFNNTNLTASTAAITTATAGTTVNAATTNVSTANQDVVIQEVAQAGWVVTGASCTDDNAGITGNPASFGTLAGNTLTVPATNVRYGAEITCTFTNQKVVPLTLNKVWTNAKVNDAVTISSTGGTVNPSLSAVANTANETDTASVANVYVGQTLTFSETFTTGSAANYNSSLACTGAADTNLADGLTIGGADTAISCTYTNSRKAVTVTANKTWTNAKVNDAVSITTTGGTNNVNFSATANTANETDSATAITVYAGDVLTFAENFSTGSAANYNSSLACTGAADTNLADGLTIGGADTAISCTYTNSRKAVTVTANKTWTNAKVNDAVSITTTGGTNNVNFSATANTANETDSATAITVYAGDVLTFAENFSTGSAANYNSSLACTGAADTNPADGLTIGGADTAISCTYTNNRKAVTVTANKTWTNAKVNDAVSITTTGGTNNVNFSAIANTANETDSASAITVYAGDVLTFAENFSTGSAANYNSSLACTGAADTNLADGLTISGADTAISCTYTNSRKAVTVTANKTWTNAKVNDAVSITTTGGTNNVNFSATANTANETDSATAVTVYAGDVLTFAESFSTGSAANYNSSLACTGAADTNLADGLTIGDADTAISCTYTNSRKASTFRLAKAWGAFSMSGNVANIAATTGLTNNTTAFTSTASTAANSNTVTVYAGDVATLPAETMSTGTLSNYNTVLSCTTNAGATANTVSGTNGQNSNTLSIGAGDEGKLITCTYTNTRITQTLSLAKQWTNAANGHTATVTTTGGTNNATVNSTSTGNNLTTGTAVTVYAGDVVTLPAETFGGGASATDYNTTLACTGGTSLASGAVARSITISNSTTATTCTYTNSRKTATFRLAKAWGVNSISGNVANIGATTGLSNNTTAFTSTASTGTNSNTVTVYVGETVTLPAETMSVGSLANYTTSLVCTTNAGATANTVSGTNGQNSNTLSVGAGDEGKLITCTYTNTRKSVSLTANKTWTNAKVNDAVSITTTGGTNNVNFSATANTANETDSATAITVYAGDILTFAESFSTGSAANYNSSLACTGATDTNPADGLTIGGADTAISCTYTNSRKAVTVTANKTWTNAKVNDAVSITTTGGTNNVNFSATANTANETDSATAVTVYAGDVLTFAESFSTGSAANYNSSLACTGATDTNPTDGLTIGGADTAISCTYTNSRKAVTVTANKTWTNAKVNDAVSITTTGGTNNVNFSATANTANETDSATAITVYAGDVLTFAESFSTGSAANYNSSLACTGATDTNLADGLTIGGADTAISCTYTNSRKAVTVTANKTWTNAKVNDAVSITTTGGTNNVNFSATANTANETDSASAITMYAGDVLTFAESFSTGSAANYNSSLACTGATDTNPTDGLTIGGADTAISCTYTNSRKSASLRLVKTWSNAIVNDTATLVTTGFANNASLNSIANTANETDTGTVVTVFAGETGTLAETLGAANNGVYSASLWACAGGSLVANSLTINASDEGNSISCTITNSIVLPKVRVHKELLSYVSANDVITTEIRTGGVAGTVVSNTTASTTVGGGVVTTAGATGTYNTAGTYQGMVGATYTITESISGSTTSTDQYETSISCTNAYTASTTVLPTTYSATLGADITVNSGDDISCTLSNRIKQPVIRVNKVVSSLVNASDRFTTQVRTGGVSGAVVSTTSSSTTTGGGVVTTGGAGTYNAAGSYQGIVGTSYTITEIISAGSSPLSQYTTTISCTNARVASTTPLPSTAPFILTPAAGDDISCTLTNIANSNYTISGKVFLDNGKNAAIPHNAIQEADEAGIANIPVRLTDCAATVYQTVLTGGDGSYSLAVPSSLSTGATLCVEEQQPLTYLSVTGTAGNTGGSYSLAADRTQFSLTVGMNYTNINFGDVSESQLTAQGSQTIAVGATAEYDHQFIAGTEGSVTFSTTQAPNPVLTGWSSVLYLDNNCNAALDVGDTQITAPINVVAEQIVCLIQKVYSPAAANTGAQNQSTITASFALTAPSTIVKPYTRSDNTTLADSSLVLTKTVREVMSCPSTGADTNPYTTNNEAKPNALIEYRIQYSNPSTSTVRDIVIHDTTPAFTTFRSARCITTPATLNCDVPSVLNGTAPAVGGTGSIDWILHNSPTGLEPGQSGEVRFCVRIDP</sequence>
<feature type="domain" description="SpaA-like prealbumin fold" evidence="3">
    <location>
        <begin position="2466"/>
        <end position="2576"/>
    </location>
</feature>
<feature type="domain" description="SpaA-like prealbumin fold" evidence="2">
    <location>
        <begin position="1475"/>
        <end position="1573"/>
    </location>
</feature>
<gene>
    <name evidence="4" type="ORF">C8N29_10433</name>
</gene>
<feature type="domain" description="SpaA-like prealbumin fold" evidence="2">
    <location>
        <begin position="996"/>
        <end position="1120"/>
    </location>
</feature>
<feature type="domain" description="SpaA-like prealbumin fold" evidence="2">
    <location>
        <begin position="1255"/>
        <end position="1340"/>
    </location>
</feature>
<feature type="domain" description="SpaA-like prealbumin fold" evidence="2">
    <location>
        <begin position="3473"/>
        <end position="3558"/>
    </location>
</feature>
<feature type="domain" description="SpaA-like prealbumin fold" evidence="2">
    <location>
        <begin position="1709"/>
        <end position="1805"/>
    </location>
</feature>
<feature type="domain" description="SpaA-like prealbumin fold" evidence="2">
    <location>
        <begin position="1365"/>
        <end position="1454"/>
    </location>
</feature>
<comment type="caution">
    <text evidence="4">The sequence shown here is derived from an EMBL/GenBank/DDBJ whole genome shotgun (WGS) entry which is preliminary data.</text>
</comment>
<feature type="domain" description="SpaA-like prealbumin fold" evidence="2">
    <location>
        <begin position="2603"/>
        <end position="2680"/>
    </location>
</feature>
<feature type="domain" description="SpaA-like prealbumin fold" evidence="3">
    <location>
        <begin position="887"/>
        <end position="992"/>
    </location>
</feature>
<evidence type="ECO:0000256" key="1">
    <source>
        <dbReference type="SAM" id="Phobius"/>
    </source>
</evidence>
<dbReference type="Pfam" id="PF24514">
    <property type="entry name" value="SpaA_4"/>
    <property type="match status" value="7"/>
</dbReference>